<feature type="transmembrane region" description="Helical" evidence="10">
    <location>
        <begin position="370"/>
        <end position="388"/>
    </location>
</feature>
<gene>
    <name evidence="11" type="ORF">AGERDE_LOCUS7434</name>
</gene>
<comment type="similarity">
    <text evidence="2">Belongs to the oligopeptide OPT transporter family.</text>
</comment>
<keyword evidence="6" id="KW-0653">Protein transport</keyword>
<accession>A0A9N9FW49</accession>
<dbReference type="OrthoDB" id="9986677at2759"/>
<feature type="compositionally biased region" description="Low complexity" evidence="9">
    <location>
        <begin position="7"/>
        <end position="19"/>
    </location>
</feature>
<name>A0A9N9FW49_9GLOM</name>
<evidence type="ECO:0000256" key="6">
    <source>
        <dbReference type="ARBA" id="ARBA00022927"/>
    </source>
</evidence>
<feature type="transmembrane region" description="Helical" evidence="10">
    <location>
        <begin position="288"/>
        <end position="305"/>
    </location>
</feature>
<comment type="subcellular location">
    <subcellularLocation>
        <location evidence="1">Membrane</location>
        <topology evidence="1">Multi-pass membrane protein</topology>
    </subcellularLocation>
</comment>
<feature type="transmembrane region" description="Helical" evidence="10">
    <location>
        <begin position="641"/>
        <end position="663"/>
    </location>
</feature>
<feature type="transmembrane region" description="Helical" evidence="10">
    <location>
        <begin position="236"/>
        <end position="257"/>
    </location>
</feature>
<keyword evidence="7 10" id="KW-1133">Transmembrane helix</keyword>
<protein>
    <submittedName>
        <fullName evidence="11">12963_t:CDS:1</fullName>
    </submittedName>
</protein>
<evidence type="ECO:0000256" key="7">
    <source>
        <dbReference type="ARBA" id="ARBA00022989"/>
    </source>
</evidence>
<evidence type="ECO:0000256" key="5">
    <source>
        <dbReference type="ARBA" id="ARBA00022856"/>
    </source>
</evidence>
<organism evidence="11 12">
    <name type="scientific">Ambispora gerdemannii</name>
    <dbReference type="NCBI Taxonomy" id="144530"/>
    <lineage>
        <taxon>Eukaryota</taxon>
        <taxon>Fungi</taxon>
        <taxon>Fungi incertae sedis</taxon>
        <taxon>Mucoromycota</taxon>
        <taxon>Glomeromycotina</taxon>
        <taxon>Glomeromycetes</taxon>
        <taxon>Archaeosporales</taxon>
        <taxon>Ambisporaceae</taxon>
        <taxon>Ambispora</taxon>
    </lineage>
</organism>
<keyword evidence="8 10" id="KW-0472">Membrane</keyword>
<keyword evidence="4 10" id="KW-0812">Transmembrane</keyword>
<dbReference type="EMBL" id="CAJVPL010001354">
    <property type="protein sequence ID" value="CAG8566806.1"/>
    <property type="molecule type" value="Genomic_DNA"/>
</dbReference>
<dbReference type="Proteomes" id="UP000789831">
    <property type="component" value="Unassembled WGS sequence"/>
</dbReference>
<dbReference type="Pfam" id="PF03169">
    <property type="entry name" value="OPT"/>
    <property type="match status" value="1"/>
</dbReference>
<feature type="region of interest" description="Disordered" evidence="9">
    <location>
        <begin position="1"/>
        <end position="26"/>
    </location>
</feature>
<proteinExistence type="inferred from homology"/>
<dbReference type="NCBIfam" id="TIGR00727">
    <property type="entry name" value="ISP4_OPT"/>
    <property type="match status" value="1"/>
</dbReference>
<evidence type="ECO:0000256" key="8">
    <source>
        <dbReference type="ARBA" id="ARBA00023136"/>
    </source>
</evidence>
<keyword evidence="3" id="KW-0813">Transport</keyword>
<dbReference type="NCBIfam" id="TIGR00728">
    <property type="entry name" value="OPT_sfam"/>
    <property type="match status" value="1"/>
</dbReference>
<keyword evidence="5" id="KW-0571">Peptide transport</keyword>
<feature type="transmembrane region" description="Helical" evidence="10">
    <location>
        <begin position="530"/>
        <end position="550"/>
    </location>
</feature>
<sequence>MSRRTTEQNLHSNNQNESSESSEKDNVAILQSPSALPLAYNDNNSRITEDIDLIPQSLWYQPDPQESLPQHLNIHNSIIRYYNDKPDTKHNDLLSSYPALENSPIEAVRATVSKNDDRTLECLTFRFWVLSFLFTVFGAAFTQYYYFTTIPYQFSVVFVQLASYPLGKLMARFLPQRKIRFGSWFEFSMNPGPFNMKEHALIGVAASTATISPYAINLLSMQRLYVAQGFKHVGSILLLISSQCLGYGLAGMAYPILVEIPEMVWPASLVNVAFYNTLHEHKNNFIRALSRMQFFWIVFGVIFLWELVPQFIAPILMSFTVLCYFGHKNPDLIRLGSGVKGLGLLTVTFDWTEVIQFTPLSSPWWAQSNVYFGGAVFLWMVMPIVYYANLWSAKTFTITSVELHDNQGNFYNISRIIKANETTIDTAQYDAYSPIRMSPFMALSYACGFISITATITHVCLWHGKDIIGKFQSAILDILTRDDRITRFDPTAMSDVSSAPFSTFEQDPRKLERDACIHVNMMRAYPKVPIKWYTLIFCLSLIMACAFTVLEPTALPMWGLFAALVMALIGILPVGVIQAMTNYQIGLNIISEMIAGYIFPGEQVANVTFKVFSYWGMAQCLTMLQQFKLGQYMKIPPRKMFIVQIYGTLLTLTVTYIVMNWMIDSHFEEITQNKNGFSSMIPRITQSVSIIWGAAGPQRIFGYDSLYFPLVWCWLIGFLLPIPFWLIHRRWPNSRFPWKFVNVPLIFLGAHITVQFRKNYLLVALVVGFCTQFSLYRYRHDWWRKYNYVGNAALESGVQICLFVVFIFTNAFFTNIHFPEWFGNNPLNHEQCG</sequence>
<evidence type="ECO:0000256" key="3">
    <source>
        <dbReference type="ARBA" id="ARBA00022448"/>
    </source>
</evidence>
<evidence type="ECO:0000256" key="2">
    <source>
        <dbReference type="ARBA" id="ARBA00008807"/>
    </source>
</evidence>
<dbReference type="InterPro" id="IPR004813">
    <property type="entry name" value="OPT"/>
</dbReference>
<evidence type="ECO:0000256" key="4">
    <source>
        <dbReference type="ARBA" id="ARBA00022692"/>
    </source>
</evidence>
<feature type="transmembrane region" description="Helical" evidence="10">
    <location>
        <begin position="706"/>
        <end position="727"/>
    </location>
</feature>
<evidence type="ECO:0000256" key="1">
    <source>
        <dbReference type="ARBA" id="ARBA00004141"/>
    </source>
</evidence>
<evidence type="ECO:0000313" key="11">
    <source>
        <dbReference type="EMBL" id="CAG8566806.1"/>
    </source>
</evidence>
<feature type="transmembrane region" description="Helical" evidence="10">
    <location>
        <begin position="556"/>
        <end position="577"/>
    </location>
</feature>
<feature type="transmembrane region" description="Helical" evidence="10">
    <location>
        <begin position="798"/>
        <end position="818"/>
    </location>
</feature>
<dbReference type="GO" id="GO:0035673">
    <property type="term" value="F:oligopeptide transmembrane transporter activity"/>
    <property type="evidence" value="ECO:0007669"/>
    <property type="project" value="InterPro"/>
</dbReference>
<feature type="transmembrane region" description="Helical" evidence="10">
    <location>
        <begin position="199"/>
        <end position="216"/>
    </location>
</feature>
<evidence type="ECO:0000313" key="12">
    <source>
        <dbReference type="Proteomes" id="UP000789831"/>
    </source>
</evidence>
<reference evidence="11" key="1">
    <citation type="submission" date="2021-06" db="EMBL/GenBank/DDBJ databases">
        <authorList>
            <person name="Kallberg Y."/>
            <person name="Tangrot J."/>
            <person name="Rosling A."/>
        </authorList>
    </citation>
    <scope>NUCLEOTIDE SEQUENCE</scope>
    <source>
        <strain evidence="11">MT106</strain>
    </source>
</reference>
<evidence type="ECO:0000256" key="10">
    <source>
        <dbReference type="SAM" id="Phobius"/>
    </source>
</evidence>
<evidence type="ECO:0000256" key="9">
    <source>
        <dbReference type="SAM" id="MobiDB-lite"/>
    </source>
</evidence>
<comment type="caution">
    <text evidence="11">The sequence shown here is derived from an EMBL/GenBank/DDBJ whole genome shotgun (WGS) entry which is preliminary data.</text>
</comment>
<keyword evidence="12" id="KW-1185">Reference proteome</keyword>
<dbReference type="PANTHER" id="PTHR22601">
    <property type="entry name" value="ISP4 LIKE PROTEIN"/>
    <property type="match status" value="1"/>
</dbReference>
<feature type="transmembrane region" description="Helical" evidence="10">
    <location>
        <begin position="760"/>
        <end position="778"/>
    </location>
</feature>
<dbReference type="GO" id="GO:0015031">
    <property type="term" value="P:protein transport"/>
    <property type="evidence" value="ECO:0007669"/>
    <property type="project" value="UniProtKB-KW"/>
</dbReference>
<feature type="transmembrane region" description="Helical" evidence="10">
    <location>
        <begin position="127"/>
        <end position="146"/>
    </location>
</feature>
<dbReference type="GO" id="GO:0016020">
    <property type="term" value="C:membrane"/>
    <property type="evidence" value="ECO:0007669"/>
    <property type="project" value="UniProtKB-SubCell"/>
</dbReference>
<dbReference type="AlphaFoldDB" id="A0A9N9FW49"/>
<feature type="transmembrane region" description="Helical" evidence="10">
    <location>
        <begin position="442"/>
        <end position="462"/>
    </location>
</feature>
<dbReference type="InterPro" id="IPR004648">
    <property type="entry name" value="Oligpept_transpt"/>
</dbReference>